<dbReference type="Pfam" id="PF11662">
    <property type="entry name" value="DUF3263"/>
    <property type="match status" value="1"/>
</dbReference>
<evidence type="ECO:0000313" key="2">
    <source>
        <dbReference type="Proteomes" id="UP001597068"/>
    </source>
</evidence>
<reference evidence="2" key="1">
    <citation type="journal article" date="2019" name="Int. J. Syst. Evol. Microbiol.">
        <title>The Global Catalogue of Microorganisms (GCM) 10K type strain sequencing project: providing services to taxonomists for standard genome sequencing and annotation.</title>
        <authorList>
            <consortium name="The Broad Institute Genomics Platform"/>
            <consortium name="The Broad Institute Genome Sequencing Center for Infectious Disease"/>
            <person name="Wu L."/>
            <person name="Ma J."/>
        </authorList>
    </citation>
    <scope>NUCLEOTIDE SEQUENCE [LARGE SCALE GENOMIC DNA]</scope>
    <source>
        <strain evidence="2">CCUG 50873</strain>
    </source>
</reference>
<dbReference type="Proteomes" id="UP001597068">
    <property type="component" value="Unassembled WGS sequence"/>
</dbReference>
<sequence length="78" mass="9444">MTDEDRRILEFERLWWRTPGAKENAIREQFGLSPTRYYQRLNHLLSTHEALQFDPIQTNRLRRIRSARQDASDRTSVQ</sequence>
<proteinExistence type="predicted"/>
<organism evidence="1 2">
    <name type="scientific">Williamsia deligens</name>
    <dbReference type="NCBI Taxonomy" id="321325"/>
    <lineage>
        <taxon>Bacteria</taxon>
        <taxon>Bacillati</taxon>
        <taxon>Actinomycetota</taxon>
        <taxon>Actinomycetes</taxon>
        <taxon>Mycobacteriales</taxon>
        <taxon>Nocardiaceae</taxon>
        <taxon>Williamsia</taxon>
    </lineage>
</organism>
<accession>A0ABW3GB09</accession>
<dbReference type="EMBL" id="JBHTIL010000004">
    <property type="protein sequence ID" value="MFD0927247.1"/>
    <property type="molecule type" value="Genomic_DNA"/>
</dbReference>
<comment type="caution">
    <text evidence="1">The sequence shown here is derived from an EMBL/GenBank/DDBJ whole genome shotgun (WGS) entry which is preliminary data.</text>
</comment>
<dbReference type="InterPro" id="IPR021678">
    <property type="entry name" value="DUF3263"/>
</dbReference>
<dbReference type="RefSeq" id="WP_253649072.1">
    <property type="nucleotide sequence ID" value="NZ_BAAAMO010000005.1"/>
</dbReference>
<evidence type="ECO:0000313" key="1">
    <source>
        <dbReference type="EMBL" id="MFD0927247.1"/>
    </source>
</evidence>
<protein>
    <submittedName>
        <fullName evidence="1">DUF3263 domain-containing protein</fullName>
    </submittedName>
</protein>
<gene>
    <name evidence="1" type="ORF">ACFQ04_16025</name>
</gene>
<name>A0ABW3GB09_9NOCA</name>
<keyword evidence="2" id="KW-1185">Reference proteome</keyword>